<evidence type="ECO:0000256" key="2">
    <source>
        <dbReference type="ARBA" id="ARBA00022692"/>
    </source>
</evidence>
<feature type="compositionally biased region" description="Basic and acidic residues" evidence="5">
    <location>
        <begin position="256"/>
        <end position="268"/>
    </location>
</feature>
<feature type="transmembrane region" description="Helical" evidence="6">
    <location>
        <begin position="204"/>
        <end position="222"/>
    </location>
</feature>
<evidence type="ECO:0000313" key="7">
    <source>
        <dbReference type="EMBL" id="KZL66308.1"/>
    </source>
</evidence>
<dbReference type="PANTHER" id="PTHR31465:SF15">
    <property type="entry name" value="LIPID TRANSPORTER ATNI-RELATED"/>
    <property type="match status" value="1"/>
</dbReference>
<protein>
    <submittedName>
        <fullName evidence="7">RTA1 domain protein</fullName>
    </submittedName>
</protein>
<dbReference type="InterPro" id="IPR007568">
    <property type="entry name" value="RTA1"/>
</dbReference>
<feature type="transmembrane region" description="Helical" evidence="6">
    <location>
        <begin position="31"/>
        <end position="49"/>
    </location>
</feature>
<feature type="transmembrane region" description="Helical" evidence="6">
    <location>
        <begin position="166"/>
        <end position="184"/>
    </location>
</feature>
<sequence length="308" mass="35294">MAASWEMGAFILLAYGSKDQQKVGYATGHQVLFLLAPIWLNAFVYMTFARMVYFFRPGGEPRIAHLPARWLGRIFVVADIGTFIVQATGGIMDGPTVDLVTRAKGVRIYIIGMAVQEGFIFAFLMLMARFHYRCIQMNRENVYGPEDVSENEDGYVPRRNWKALHFALYAALLAITTRIIFRLVEFTGGMTPEENPIPFTEAYSYALDAFPMMLALLILGIIHPGRVLQGPNSDFPRKGCREKRKEKKEKKQAKRAAKEEKKRIEEERKKRKTYGQVPETDRQSYEMGLIDGNSHEHMRHADNARYAR</sequence>
<proteinExistence type="predicted"/>
<keyword evidence="3 6" id="KW-1133">Transmembrane helix</keyword>
<comment type="caution">
    <text evidence="7">The sequence shown here is derived from an EMBL/GenBank/DDBJ whole genome shotgun (WGS) entry which is preliminary data.</text>
</comment>
<feature type="region of interest" description="Disordered" evidence="5">
    <location>
        <begin position="232"/>
        <end position="308"/>
    </location>
</feature>
<feature type="compositionally biased region" description="Basic and acidic residues" evidence="5">
    <location>
        <begin position="293"/>
        <end position="308"/>
    </location>
</feature>
<feature type="compositionally biased region" description="Basic residues" evidence="5">
    <location>
        <begin position="238"/>
        <end position="255"/>
    </location>
</feature>
<evidence type="ECO:0000256" key="1">
    <source>
        <dbReference type="ARBA" id="ARBA00004141"/>
    </source>
</evidence>
<evidence type="ECO:0000256" key="6">
    <source>
        <dbReference type="SAM" id="Phobius"/>
    </source>
</evidence>
<keyword evidence="8" id="KW-1185">Reference proteome</keyword>
<feature type="transmembrane region" description="Helical" evidence="6">
    <location>
        <begin position="108"/>
        <end position="128"/>
    </location>
</feature>
<dbReference type="PANTHER" id="PTHR31465">
    <property type="entry name" value="PROTEIN RTA1-RELATED"/>
    <property type="match status" value="1"/>
</dbReference>
<comment type="subcellular location">
    <subcellularLocation>
        <location evidence="1">Membrane</location>
        <topology evidence="1">Multi-pass membrane protein</topology>
    </subcellularLocation>
</comment>
<accession>A0A166P255</accession>
<dbReference type="Proteomes" id="UP000076552">
    <property type="component" value="Unassembled WGS sequence"/>
</dbReference>
<keyword evidence="2 6" id="KW-0812">Transmembrane</keyword>
<dbReference type="STRING" id="708197.A0A166P255"/>
<keyword evidence="4 6" id="KW-0472">Membrane</keyword>
<reference evidence="7 8" key="1">
    <citation type="submission" date="2015-06" db="EMBL/GenBank/DDBJ databases">
        <title>Survival trade-offs in plant roots during colonization by closely related pathogenic and mutualistic fungi.</title>
        <authorList>
            <person name="Hacquard S."/>
            <person name="Kracher B."/>
            <person name="Hiruma K."/>
            <person name="Weinman A."/>
            <person name="Muench P."/>
            <person name="Garrido Oter R."/>
            <person name="Ver Loren van Themaat E."/>
            <person name="Dallerey J.-F."/>
            <person name="Damm U."/>
            <person name="Henrissat B."/>
            <person name="Lespinet O."/>
            <person name="Thon M."/>
            <person name="Kemen E."/>
            <person name="McHardy A.C."/>
            <person name="Schulze-Lefert P."/>
            <person name="O'Connell R.J."/>
        </authorList>
    </citation>
    <scope>NUCLEOTIDE SEQUENCE [LARGE SCALE GENOMIC DNA]</scope>
    <source>
        <strain evidence="7 8">0861</strain>
    </source>
</reference>
<dbReference type="GO" id="GO:0016020">
    <property type="term" value="C:membrane"/>
    <property type="evidence" value="ECO:0007669"/>
    <property type="project" value="UniProtKB-SubCell"/>
</dbReference>
<name>A0A166P255_9PEZI</name>
<evidence type="ECO:0000256" key="3">
    <source>
        <dbReference type="ARBA" id="ARBA00022989"/>
    </source>
</evidence>
<evidence type="ECO:0000256" key="5">
    <source>
        <dbReference type="SAM" id="MobiDB-lite"/>
    </source>
</evidence>
<dbReference type="OrthoDB" id="5384040at2759"/>
<dbReference type="EMBL" id="LFIV01000182">
    <property type="protein sequence ID" value="KZL66308.1"/>
    <property type="molecule type" value="Genomic_DNA"/>
</dbReference>
<gene>
    <name evidence="7" type="ORF">CT0861_10342</name>
</gene>
<evidence type="ECO:0000256" key="4">
    <source>
        <dbReference type="ARBA" id="ARBA00023136"/>
    </source>
</evidence>
<dbReference type="AlphaFoldDB" id="A0A166P255"/>
<evidence type="ECO:0000313" key="8">
    <source>
        <dbReference type="Proteomes" id="UP000076552"/>
    </source>
</evidence>
<organism evidence="7 8">
    <name type="scientific">Colletotrichum tofieldiae</name>
    <dbReference type="NCBI Taxonomy" id="708197"/>
    <lineage>
        <taxon>Eukaryota</taxon>
        <taxon>Fungi</taxon>
        <taxon>Dikarya</taxon>
        <taxon>Ascomycota</taxon>
        <taxon>Pezizomycotina</taxon>
        <taxon>Sordariomycetes</taxon>
        <taxon>Hypocreomycetidae</taxon>
        <taxon>Glomerellales</taxon>
        <taxon>Glomerellaceae</taxon>
        <taxon>Colletotrichum</taxon>
        <taxon>Colletotrichum spaethianum species complex</taxon>
    </lineage>
</organism>
<dbReference type="Pfam" id="PF04479">
    <property type="entry name" value="RTA1"/>
    <property type="match status" value="1"/>
</dbReference>
<feature type="transmembrane region" description="Helical" evidence="6">
    <location>
        <begin position="70"/>
        <end position="88"/>
    </location>
</feature>